<evidence type="ECO:0000259" key="10">
    <source>
        <dbReference type="PROSITE" id="PS50011"/>
    </source>
</evidence>
<dbReference type="Gene3D" id="3.30.200.20">
    <property type="entry name" value="Phosphorylase Kinase, domain 1"/>
    <property type="match status" value="1"/>
</dbReference>
<evidence type="ECO:0000256" key="9">
    <source>
        <dbReference type="SAM" id="MobiDB-lite"/>
    </source>
</evidence>
<dbReference type="Proteomes" id="UP001156441">
    <property type="component" value="Unassembled WGS sequence"/>
</dbReference>
<keyword evidence="6" id="KW-0067">ATP-binding</keyword>
<evidence type="ECO:0000256" key="6">
    <source>
        <dbReference type="ARBA" id="ARBA00022840"/>
    </source>
</evidence>
<dbReference type="GO" id="GO:0016301">
    <property type="term" value="F:kinase activity"/>
    <property type="evidence" value="ECO:0007669"/>
    <property type="project" value="UniProtKB-KW"/>
</dbReference>
<keyword evidence="5 11" id="KW-0418">Kinase</keyword>
<dbReference type="InterPro" id="IPR050660">
    <property type="entry name" value="NEK_Ser/Thr_kinase"/>
</dbReference>
<accession>A0ABT2J3Y2</accession>
<evidence type="ECO:0000256" key="2">
    <source>
        <dbReference type="ARBA" id="ARBA00022527"/>
    </source>
</evidence>
<comment type="catalytic activity">
    <reaction evidence="7">
        <text>L-threonyl-[protein] + ATP = O-phospho-L-threonyl-[protein] + ADP + H(+)</text>
        <dbReference type="Rhea" id="RHEA:46608"/>
        <dbReference type="Rhea" id="RHEA-COMP:11060"/>
        <dbReference type="Rhea" id="RHEA-COMP:11605"/>
        <dbReference type="ChEBI" id="CHEBI:15378"/>
        <dbReference type="ChEBI" id="CHEBI:30013"/>
        <dbReference type="ChEBI" id="CHEBI:30616"/>
        <dbReference type="ChEBI" id="CHEBI:61977"/>
        <dbReference type="ChEBI" id="CHEBI:456216"/>
        <dbReference type="EC" id="2.7.11.1"/>
    </reaction>
</comment>
<evidence type="ECO:0000256" key="8">
    <source>
        <dbReference type="ARBA" id="ARBA00048679"/>
    </source>
</evidence>
<comment type="caution">
    <text evidence="11">The sequence shown here is derived from an EMBL/GenBank/DDBJ whole genome shotgun (WGS) entry which is preliminary data.</text>
</comment>
<dbReference type="Gene3D" id="1.10.510.10">
    <property type="entry name" value="Transferase(Phosphotransferase) domain 1"/>
    <property type="match status" value="1"/>
</dbReference>
<evidence type="ECO:0000256" key="5">
    <source>
        <dbReference type="ARBA" id="ARBA00022777"/>
    </source>
</evidence>
<dbReference type="PROSITE" id="PS50011">
    <property type="entry name" value="PROTEIN_KINASE_DOM"/>
    <property type="match status" value="1"/>
</dbReference>
<evidence type="ECO:0000256" key="4">
    <source>
        <dbReference type="ARBA" id="ARBA00022741"/>
    </source>
</evidence>
<evidence type="ECO:0000313" key="12">
    <source>
        <dbReference type="Proteomes" id="UP001156441"/>
    </source>
</evidence>
<keyword evidence="3" id="KW-0808">Transferase</keyword>
<proteinExistence type="predicted"/>
<name>A0ABT2J3Y2_9PSEU</name>
<protein>
    <recommendedName>
        <fullName evidence="1">non-specific serine/threonine protein kinase</fullName>
        <ecNumber evidence="1">2.7.11.1</ecNumber>
    </recommendedName>
</protein>
<dbReference type="EMBL" id="JAFFZE010000006">
    <property type="protein sequence ID" value="MCT2582386.1"/>
    <property type="molecule type" value="Genomic_DNA"/>
</dbReference>
<evidence type="ECO:0000256" key="1">
    <source>
        <dbReference type="ARBA" id="ARBA00012513"/>
    </source>
</evidence>
<dbReference type="RefSeq" id="WP_260189742.1">
    <property type="nucleotide sequence ID" value="NZ_JAFFZE010000006.1"/>
</dbReference>
<evidence type="ECO:0000256" key="3">
    <source>
        <dbReference type="ARBA" id="ARBA00022679"/>
    </source>
</evidence>
<keyword evidence="2" id="KW-0723">Serine/threonine-protein kinase</keyword>
<keyword evidence="12" id="KW-1185">Reference proteome</keyword>
<keyword evidence="4" id="KW-0547">Nucleotide-binding</keyword>
<sequence>MGPLLGDRYQVVHPLWRDRLGETYVARDRRTGTPVTVRTLRGDLAAPPVARRLHEERHRLTALRHPHLAAVLDLTEDRDALIIVSEAVEGATLRHRLRTGRPPDRDEVARIAAGVAAGLHAMHDAGLLHQNLRADTVVLTRTGEVRLTDVALAHLVSATAAGRDRLRAAAPAPELADGAAPGPAADLFALGVLLRDLSRRGPVRGLARRLRARDPRSRPTARQAHTVSASASARTGGRAGPGRPEWSGSAPSPG</sequence>
<comment type="catalytic activity">
    <reaction evidence="8">
        <text>L-seryl-[protein] + ATP = O-phospho-L-seryl-[protein] + ADP + H(+)</text>
        <dbReference type="Rhea" id="RHEA:17989"/>
        <dbReference type="Rhea" id="RHEA-COMP:9863"/>
        <dbReference type="Rhea" id="RHEA-COMP:11604"/>
        <dbReference type="ChEBI" id="CHEBI:15378"/>
        <dbReference type="ChEBI" id="CHEBI:29999"/>
        <dbReference type="ChEBI" id="CHEBI:30616"/>
        <dbReference type="ChEBI" id="CHEBI:83421"/>
        <dbReference type="ChEBI" id="CHEBI:456216"/>
        <dbReference type="EC" id="2.7.11.1"/>
    </reaction>
</comment>
<reference evidence="11 12" key="1">
    <citation type="submission" date="2021-02" db="EMBL/GenBank/DDBJ databases">
        <title>Actinophytocola xerophila sp. nov., isolated from soil of cotton cropping field.</title>
        <authorList>
            <person name="Huang R."/>
            <person name="Chen X."/>
            <person name="Ge X."/>
            <person name="Liu W."/>
        </authorList>
    </citation>
    <scope>NUCLEOTIDE SEQUENCE [LARGE SCALE GENOMIC DNA]</scope>
    <source>
        <strain evidence="11 12">S1-96</strain>
    </source>
</reference>
<feature type="compositionally biased region" description="Low complexity" evidence="9">
    <location>
        <begin position="228"/>
        <end position="244"/>
    </location>
</feature>
<dbReference type="PANTHER" id="PTHR43671">
    <property type="entry name" value="SERINE/THREONINE-PROTEIN KINASE NEK"/>
    <property type="match status" value="1"/>
</dbReference>
<organism evidence="11 12">
    <name type="scientific">Actinophytocola gossypii</name>
    <dbReference type="NCBI Taxonomy" id="2812003"/>
    <lineage>
        <taxon>Bacteria</taxon>
        <taxon>Bacillati</taxon>
        <taxon>Actinomycetota</taxon>
        <taxon>Actinomycetes</taxon>
        <taxon>Pseudonocardiales</taxon>
        <taxon>Pseudonocardiaceae</taxon>
    </lineage>
</organism>
<evidence type="ECO:0000256" key="7">
    <source>
        <dbReference type="ARBA" id="ARBA00047899"/>
    </source>
</evidence>
<dbReference type="EC" id="2.7.11.1" evidence="1"/>
<evidence type="ECO:0000313" key="11">
    <source>
        <dbReference type="EMBL" id="MCT2582386.1"/>
    </source>
</evidence>
<feature type="domain" description="Protein kinase" evidence="10">
    <location>
        <begin position="9"/>
        <end position="254"/>
    </location>
</feature>
<gene>
    <name evidence="11" type="ORF">JT362_04520</name>
</gene>
<dbReference type="PANTHER" id="PTHR43671:SF98">
    <property type="entry name" value="SERINE_THREONINE-PROTEIN KINASE NEK11"/>
    <property type="match status" value="1"/>
</dbReference>
<dbReference type="InterPro" id="IPR011009">
    <property type="entry name" value="Kinase-like_dom_sf"/>
</dbReference>
<dbReference type="Pfam" id="PF00069">
    <property type="entry name" value="Pkinase"/>
    <property type="match status" value="1"/>
</dbReference>
<dbReference type="InterPro" id="IPR000719">
    <property type="entry name" value="Prot_kinase_dom"/>
</dbReference>
<dbReference type="SUPFAM" id="SSF56112">
    <property type="entry name" value="Protein kinase-like (PK-like)"/>
    <property type="match status" value="1"/>
</dbReference>
<feature type="region of interest" description="Disordered" evidence="9">
    <location>
        <begin position="206"/>
        <end position="254"/>
    </location>
</feature>